<reference evidence="10" key="1">
    <citation type="submission" date="2020-01" db="EMBL/GenBank/DDBJ databases">
        <title>'Steroidobacter agaridevorans' sp. nov., agar-degrading bacteria isolated from rhizosphere soils.</title>
        <authorList>
            <person name="Ikenaga M."/>
            <person name="Kataoka M."/>
            <person name="Murouchi A."/>
            <person name="Katsuragi S."/>
            <person name="Sakai M."/>
        </authorList>
    </citation>
    <scope>NUCLEOTIDE SEQUENCE [LARGE SCALE GENOMIC DNA]</scope>
    <source>
        <strain evidence="10">YU21-B</strain>
    </source>
</reference>
<comment type="caution">
    <text evidence="9">The sequence shown here is derived from an EMBL/GenBank/DDBJ whole genome shotgun (WGS) entry which is preliminary data.</text>
</comment>
<organism evidence="9 10">
    <name type="scientific">Steroidobacter agaridevorans</name>
    <dbReference type="NCBI Taxonomy" id="2695856"/>
    <lineage>
        <taxon>Bacteria</taxon>
        <taxon>Pseudomonadati</taxon>
        <taxon>Pseudomonadota</taxon>
        <taxon>Gammaproteobacteria</taxon>
        <taxon>Steroidobacterales</taxon>
        <taxon>Steroidobacteraceae</taxon>
        <taxon>Steroidobacter</taxon>
    </lineage>
</organism>
<accession>A0A829YD67</accession>
<name>A0A829YD67_9GAMM</name>
<evidence type="ECO:0000256" key="6">
    <source>
        <dbReference type="SAM" id="SignalP"/>
    </source>
</evidence>
<keyword evidence="3 5" id="KW-0472">Membrane</keyword>
<evidence type="ECO:0000259" key="7">
    <source>
        <dbReference type="Pfam" id="PF00593"/>
    </source>
</evidence>
<keyword evidence="2 6" id="KW-0732">Signal</keyword>
<dbReference type="Gene3D" id="2.40.170.20">
    <property type="entry name" value="TonB-dependent receptor, beta-barrel domain"/>
    <property type="match status" value="1"/>
</dbReference>
<comment type="similarity">
    <text evidence="5">Belongs to the TonB-dependent receptor family.</text>
</comment>
<dbReference type="PROSITE" id="PS00430">
    <property type="entry name" value="TONB_DEPENDENT_REC_1"/>
    <property type="match status" value="1"/>
</dbReference>
<dbReference type="Gene3D" id="2.170.130.10">
    <property type="entry name" value="TonB-dependent receptor, plug domain"/>
    <property type="match status" value="1"/>
</dbReference>
<dbReference type="PANTHER" id="PTHR47234">
    <property type="match status" value="1"/>
</dbReference>
<gene>
    <name evidence="9" type="primary">btuB_15</name>
    <name evidence="9" type="ORF">GCM10011487_31950</name>
</gene>
<comment type="subcellular location">
    <subcellularLocation>
        <location evidence="1 5">Cell outer membrane</location>
    </subcellularLocation>
</comment>
<dbReference type="AlphaFoldDB" id="A0A829YD67"/>
<dbReference type="Pfam" id="PF00593">
    <property type="entry name" value="TonB_dep_Rec_b-barrel"/>
    <property type="match status" value="1"/>
</dbReference>
<evidence type="ECO:0000256" key="3">
    <source>
        <dbReference type="ARBA" id="ARBA00023136"/>
    </source>
</evidence>
<dbReference type="InterPro" id="IPR000531">
    <property type="entry name" value="Beta-barrel_TonB"/>
</dbReference>
<dbReference type="InterPro" id="IPR037066">
    <property type="entry name" value="Plug_dom_sf"/>
</dbReference>
<keyword evidence="10" id="KW-1185">Reference proteome</keyword>
<dbReference type="PANTHER" id="PTHR47234:SF2">
    <property type="entry name" value="TONB-DEPENDENT RECEPTOR"/>
    <property type="match status" value="1"/>
</dbReference>
<feature type="domain" description="TonB-dependent receptor-like beta-barrel" evidence="7">
    <location>
        <begin position="562"/>
        <end position="948"/>
    </location>
</feature>
<evidence type="ECO:0000313" key="10">
    <source>
        <dbReference type="Proteomes" id="UP000445000"/>
    </source>
</evidence>
<keyword evidence="9" id="KW-0675">Receptor</keyword>
<protein>
    <submittedName>
        <fullName evidence="9">TonB-dependent receptor</fullName>
    </submittedName>
</protein>
<evidence type="ECO:0000256" key="4">
    <source>
        <dbReference type="ARBA" id="ARBA00023237"/>
    </source>
</evidence>
<sequence length="983" mass="104822">MRIRVVPLAAIAVAASAPAWAQTAPASDVVDTIVVTGSRIARPELERLQPTVVVSSDDIENRGAPNVIEVLNDIPAFGPPASSSAGTQPSAFGVAQSFADFFSLGSQRTLTLVNGRRFVSSNTASIFGPADAGQQVDLNAIPTQLIDRVEVIAVGGAPVYGSDAIAGTVNIILKRDYEGADVDASFGQSARGDADNYRLRALAGTNFADGRGNVTMSAEYARSEGLMYMDRSRTARGLYYTTPEDPDSPYVNELIEQRRVDVVTAGGLPLIDDSLAQFAGILDATGNTLQFGPGGALVPYNFGTGTGNLVNKSGGDGFNVTAVSTLLAPTERANFTALGSFQITDRVRAFGEAWYSTTSGKKFADQPVYNSLLFGPGGSPEGNLIVSTDNPFLSAESRALIRDNLLAAGADPSFFYLARANSDLQSGLARSESNVYRVVAGLEGAFDIGELSFQWEIAGNYGNSETTSREPMVVQQNFENAMDAVIDAATGQIVCRGTLNGTLESAPIRTRSDSCAPLNLFGIGSPSQAARDYITTLAMQASTVTQRVVTADISGEIVDLPGGAVQAVVGVENRRETSRFDPDRFFREAWGRLVPIDGLSGEFETDEAFTELLIPIVGEHQNIPFVNALQVEGAARYVDHSVAGGDLTWTAGARFAPIPDIQFRGNKTLAIRSPAITEAFVPTSSAFDTADDPCDSRFIDAGPNPATRAANCAAAGITQPFQSNIVDASAQVSVSGNPDLLNEEADSRTWGVVLRPRWVPSLSLAVDWIEIDLTNAIVALNAVGVMNACYDSEAGIGATALCDNIDRDASGQVTFVRTGYANAGSKRFKAITAQLNYGVGLGRFGRLDTSLNFYNLRNLTTRVGLGDLDRQAGEVGTSRDQGSLTLNYSVKDLSLSLQTQYMGPARWDVDEQIDTRNFAEIGEWWLFNLSAGYRLNENIMTRVFVDNVFDREAPFPVPAAGGTVAYYDGIFGRSYAMSVNYTF</sequence>
<evidence type="ECO:0000313" key="9">
    <source>
        <dbReference type="EMBL" id="GFE81195.1"/>
    </source>
</evidence>
<keyword evidence="4" id="KW-0998">Cell outer membrane</keyword>
<keyword evidence="5" id="KW-0798">TonB box</keyword>
<dbReference type="InterPro" id="IPR010916">
    <property type="entry name" value="TonB_box_CS"/>
</dbReference>
<proteinExistence type="inferred from homology"/>
<dbReference type="RefSeq" id="WP_202626778.1">
    <property type="nucleotide sequence ID" value="NZ_BLJN01000003.1"/>
</dbReference>
<dbReference type="InterPro" id="IPR036942">
    <property type="entry name" value="Beta-barrel_TonB_sf"/>
</dbReference>
<dbReference type="SUPFAM" id="SSF56935">
    <property type="entry name" value="Porins"/>
    <property type="match status" value="1"/>
</dbReference>
<feature type="chain" id="PRO_5032846735" evidence="6">
    <location>
        <begin position="22"/>
        <end position="983"/>
    </location>
</feature>
<dbReference type="EMBL" id="BLJN01000003">
    <property type="protein sequence ID" value="GFE81195.1"/>
    <property type="molecule type" value="Genomic_DNA"/>
</dbReference>
<dbReference type="InterPro" id="IPR012910">
    <property type="entry name" value="Plug_dom"/>
</dbReference>
<dbReference type="GO" id="GO:0009279">
    <property type="term" value="C:cell outer membrane"/>
    <property type="evidence" value="ECO:0007669"/>
    <property type="project" value="UniProtKB-SubCell"/>
</dbReference>
<dbReference type="Proteomes" id="UP000445000">
    <property type="component" value="Unassembled WGS sequence"/>
</dbReference>
<evidence type="ECO:0000256" key="1">
    <source>
        <dbReference type="ARBA" id="ARBA00004442"/>
    </source>
</evidence>
<evidence type="ECO:0000259" key="8">
    <source>
        <dbReference type="Pfam" id="PF07715"/>
    </source>
</evidence>
<dbReference type="Pfam" id="PF07715">
    <property type="entry name" value="Plug"/>
    <property type="match status" value="1"/>
</dbReference>
<feature type="domain" description="TonB-dependent receptor plug" evidence="8">
    <location>
        <begin position="49"/>
        <end position="168"/>
    </location>
</feature>
<feature type="signal peptide" evidence="6">
    <location>
        <begin position="1"/>
        <end position="21"/>
    </location>
</feature>
<evidence type="ECO:0000256" key="5">
    <source>
        <dbReference type="RuleBase" id="RU003357"/>
    </source>
</evidence>
<evidence type="ECO:0000256" key="2">
    <source>
        <dbReference type="ARBA" id="ARBA00022729"/>
    </source>
</evidence>